<evidence type="ECO:0000256" key="7">
    <source>
        <dbReference type="ARBA" id="ARBA00023102"/>
    </source>
</evidence>
<reference evidence="13 14" key="1">
    <citation type="submission" date="2016-06" db="EMBL/GenBank/DDBJ databases">
        <title>Evolution of pathogenesis and genome organization in the Tremellales.</title>
        <authorList>
            <person name="Cuomo C."/>
            <person name="Litvintseva A."/>
            <person name="Heitman J."/>
            <person name="Chen Y."/>
            <person name="Sun S."/>
            <person name="Springer D."/>
            <person name="Dromer F."/>
            <person name="Young S."/>
            <person name="Zeng Q."/>
            <person name="Chapman S."/>
            <person name="Gujja S."/>
            <person name="Saif S."/>
            <person name="Birren B."/>
        </authorList>
    </citation>
    <scope>NUCLEOTIDE SEQUENCE [LARGE SCALE GENOMIC DNA]</scope>
    <source>
        <strain evidence="13 14">ATCC 28783</strain>
    </source>
</reference>
<dbReference type="AlphaFoldDB" id="A0A4Q1BKR1"/>
<evidence type="ECO:0000313" key="14">
    <source>
        <dbReference type="Proteomes" id="UP000289152"/>
    </source>
</evidence>
<dbReference type="InterPro" id="IPR013785">
    <property type="entry name" value="Aldolase_TIM"/>
</dbReference>
<evidence type="ECO:0000256" key="9">
    <source>
        <dbReference type="ARBA" id="ARBA00030547"/>
    </source>
</evidence>
<dbReference type="NCBIfam" id="TIGR02129">
    <property type="entry name" value="hisA_euk"/>
    <property type="match status" value="1"/>
</dbReference>
<dbReference type="VEuPathDB" id="FungiDB:TREMEDRAFT_68760"/>
<dbReference type="OrthoDB" id="446074at2759"/>
<accession>A0A4Q1BKR1</accession>
<dbReference type="PANTHER" id="PTHR43090:SF2">
    <property type="entry name" value="1-(5-PHOSPHORIBOSYL)-5-[(5-PHOSPHORIBOSYLAMINO)METHYLIDENEAMINO] IMIDAZOLE-4-CARBOXAMIDE ISOMERASE"/>
    <property type="match status" value="1"/>
</dbReference>
<dbReference type="Pfam" id="PF00977">
    <property type="entry name" value="His_biosynth"/>
    <property type="match status" value="1"/>
</dbReference>
<dbReference type="Gene3D" id="3.20.20.70">
    <property type="entry name" value="Aldolase class I"/>
    <property type="match status" value="1"/>
</dbReference>
<dbReference type="SUPFAM" id="SSF51366">
    <property type="entry name" value="Ribulose-phoshate binding barrel"/>
    <property type="match status" value="1"/>
</dbReference>
<sequence>MTEDSQKNKRRRSQFRPCIDLHQGQVKQIVGGTLDLSSLASSSTNGLKTNYVSSHPPSYYSTLYRTHNLTGGHIIKLGSLNDTAALDALSAWPGGMQLGGGVTEDNAVKWLEAGASKVIVTSWLFPEGKFDLGRLERLEGLIGRDKLVVDLSCRKKPIVEQSKSQESEWAVAMNGWRTLTDMEITKKNIEMISAHCSELLVHAADVEGLCQGIDEELVKCLGEWTTIPCTYAGGAKNISDLSLVDRLSNGKVDITFGSCLDIFGGDVEFSQLVKANLAHQE</sequence>
<comment type="caution">
    <text evidence="13">The sequence shown here is derived from an EMBL/GenBank/DDBJ whole genome shotgun (WGS) entry which is preliminary data.</text>
</comment>
<dbReference type="Proteomes" id="UP000289152">
    <property type="component" value="Unassembled WGS sequence"/>
</dbReference>
<dbReference type="EMBL" id="SDIL01000049">
    <property type="protein sequence ID" value="RXK38355.1"/>
    <property type="molecule type" value="Genomic_DNA"/>
</dbReference>
<evidence type="ECO:0000256" key="6">
    <source>
        <dbReference type="ARBA" id="ARBA00022605"/>
    </source>
</evidence>
<dbReference type="EC" id="5.3.1.16" evidence="4 12"/>
<protein>
    <recommendedName>
        <fullName evidence="5 12">1-(5-phosphoribosyl)-5-[(5-phosphoribosylamino)methylideneamino] imidazole-4-carboxamide isomerase</fullName>
        <ecNumber evidence="4 12">5.3.1.16</ecNumber>
    </recommendedName>
    <alternativeName>
        <fullName evidence="10 12">5-proFAR isomerase</fullName>
    </alternativeName>
    <alternativeName>
        <fullName evidence="9 12">Phosphoribosylformimino-5-aminoimidazole carboxamide ribotide isomerase</fullName>
    </alternativeName>
</protein>
<keyword evidence="8 12" id="KW-0413">Isomerase</keyword>
<keyword evidence="6 11" id="KW-0028">Amino-acid biosynthesis</keyword>
<dbReference type="InterPro" id="IPR011060">
    <property type="entry name" value="RibuloseP-bd_barrel"/>
</dbReference>
<dbReference type="GO" id="GO:0000162">
    <property type="term" value="P:L-tryptophan biosynthetic process"/>
    <property type="evidence" value="ECO:0007669"/>
    <property type="project" value="TreeGrafter"/>
</dbReference>
<dbReference type="InterPro" id="IPR011858">
    <property type="entry name" value="His6/HISN3"/>
</dbReference>
<dbReference type="UniPathway" id="UPA00031">
    <property type="reaction ID" value="UER00009"/>
</dbReference>
<dbReference type="FunCoup" id="A0A4Q1BKR1">
    <property type="interactions" value="315"/>
</dbReference>
<evidence type="ECO:0000256" key="3">
    <source>
        <dbReference type="ARBA" id="ARBA00009667"/>
    </source>
</evidence>
<comment type="similarity">
    <text evidence="3 11">Belongs to the HisA/HisF family.</text>
</comment>
<dbReference type="InterPro" id="IPR044524">
    <property type="entry name" value="Isoase_HisA-like"/>
</dbReference>
<evidence type="ECO:0000256" key="12">
    <source>
        <dbReference type="RuleBase" id="RU364022"/>
    </source>
</evidence>
<dbReference type="InterPro" id="IPR006062">
    <property type="entry name" value="His_biosynth"/>
</dbReference>
<keyword evidence="7 11" id="KW-0368">Histidine biosynthesis</keyword>
<evidence type="ECO:0000256" key="2">
    <source>
        <dbReference type="ARBA" id="ARBA00005133"/>
    </source>
</evidence>
<dbReference type="InParanoid" id="A0A4Q1BKR1"/>
<evidence type="ECO:0000256" key="8">
    <source>
        <dbReference type="ARBA" id="ARBA00023235"/>
    </source>
</evidence>
<evidence type="ECO:0000313" key="13">
    <source>
        <dbReference type="EMBL" id="RXK38355.1"/>
    </source>
</evidence>
<dbReference type="GO" id="GO:0000105">
    <property type="term" value="P:L-histidine biosynthetic process"/>
    <property type="evidence" value="ECO:0007669"/>
    <property type="project" value="UniProtKB-UniPathway"/>
</dbReference>
<dbReference type="PANTHER" id="PTHR43090">
    <property type="entry name" value="1-(5-PHOSPHORIBOSYL)-5-[(5-PHOSPHORIBOSYLAMINO)METHYLIDENEAMINO] IMIDAZOLE-4-CARBOXAMIDE ISOMERASE"/>
    <property type="match status" value="1"/>
</dbReference>
<dbReference type="STRING" id="5217.A0A4Q1BKR1"/>
<evidence type="ECO:0000256" key="10">
    <source>
        <dbReference type="ARBA" id="ARBA00031376"/>
    </source>
</evidence>
<keyword evidence="14" id="KW-1185">Reference proteome</keyword>
<organism evidence="13 14">
    <name type="scientific">Tremella mesenterica</name>
    <name type="common">Jelly fungus</name>
    <dbReference type="NCBI Taxonomy" id="5217"/>
    <lineage>
        <taxon>Eukaryota</taxon>
        <taxon>Fungi</taxon>
        <taxon>Dikarya</taxon>
        <taxon>Basidiomycota</taxon>
        <taxon>Agaricomycotina</taxon>
        <taxon>Tremellomycetes</taxon>
        <taxon>Tremellales</taxon>
        <taxon>Tremellaceae</taxon>
        <taxon>Tremella</taxon>
    </lineage>
</organism>
<dbReference type="CDD" id="cd04723">
    <property type="entry name" value="HisA_HisF"/>
    <property type="match status" value="1"/>
</dbReference>
<proteinExistence type="inferred from homology"/>
<evidence type="ECO:0000256" key="1">
    <source>
        <dbReference type="ARBA" id="ARBA00000901"/>
    </source>
</evidence>
<name>A0A4Q1BKR1_TREME</name>
<comment type="catalytic activity">
    <reaction evidence="1 12">
        <text>1-(5-phospho-beta-D-ribosyl)-5-[(5-phospho-beta-D-ribosylamino)methylideneamino]imidazole-4-carboxamide = 5-[(5-phospho-1-deoxy-D-ribulos-1-ylimino)methylamino]-1-(5-phospho-beta-D-ribosyl)imidazole-4-carboxamide</text>
        <dbReference type="Rhea" id="RHEA:15469"/>
        <dbReference type="ChEBI" id="CHEBI:58435"/>
        <dbReference type="ChEBI" id="CHEBI:58525"/>
        <dbReference type="EC" id="5.3.1.16"/>
    </reaction>
</comment>
<comment type="subcellular location">
    <subcellularLocation>
        <location evidence="12">Cytoplasm</location>
    </subcellularLocation>
</comment>
<evidence type="ECO:0000256" key="4">
    <source>
        <dbReference type="ARBA" id="ARBA00012550"/>
    </source>
</evidence>
<keyword evidence="12" id="KW-0963">Cytoplasm</keyword>
<evidence type="ECO:0000256" key="5">
    <source>
        <dbReference type="ARBA" id="ARBA00018464"/>
    </source>
</evidence>
<evidence type="ECO:0000256" key="11">
    <source>
        <dbReference type="RuleBase" id="RU003657"/>
    </source>
</evidence>
<gene>
    <name evidence="13" type="ORF">M231_04397</name>
</gene>
<dbReference type="GO" id="GO:0003949">
    <property type="term" value="F:1-(5-phosphoribosyl)-5-[(5-phosphoribosylamino)methylideneamino]imidazole-4-carboxamide isomerase activity"/>
    <property type="evidence" value="ECO:0007669"/>
    <property type="project" value="UniProtKB-EC"/>
</dbReference>
<dbReference type="GO" id="GO:0005737">
    <property type="term" value="C:cytoplasm"/>
    <property type="evidence" value="ECO:0007669"/>
    <property type="project" value="UniProtKB-SubCell"/>
</dbReference>
<comment type="pathway">
    <text evidence="2 12">Amino-acid biosynthesis; L-histidine biosynthesis; L-histidine from 5-phospho-alpha-D-ribose 1-diphosphate: step 4/9.</text>
</comment>
<dbReference type="FunFam" id="3.20.20.70:FF:000110">
    <property type="entry name" value="1-(5-phosphoribosyl)-5-[(5-phosphoribosylamino)methylideneamino] imidazole-4-carboxamide isomerase, chloroplastic"/>
    <property type="match status" value="1"/>
</dbReference>